<evidence type="ECO:0000313" key="2">
    <source>
        <dbReference type="Proteomes" id="UP000070700"/>
    </source>
</evidence>
<dbReference type="PANTHER" id="PTHR37285:SF5">
    <property type="entry name" value="SPORE WALL MATURATION PROTEIN DIT1"/>
    <property type="match status" value="1"/>
</dbReference>
<dbReference type="GeneID" id="28830840"/>
<dbReference type="AlphaFoldDB" id="A0A194XBP7"/>
<dbReference type="EMBL" id="KQ947414">
    <property type="protein sequence ID" value="KUJ17584.1"/>
    <property type="molecule type" value="Genomic_DNA"/>
</dbReference>
<dbReference type="InParanoid" id="A0A194XBP7"/>
<dbReference type="Pfam" id="PF05141">
    <property type="entry name" value="DIT1_PvcA"/>
    <property type="match status" value="1"/>
</dbReference>
<organism evidence="1 2">
    <name type="scientific">Mollisia scopiformis</name>
    <name type="common">Conifer needle endophyte fungus</name>
    <name type="synonym">Phialocephala scopiformis</name>
    <dbReference type="NCBI Taxonomy" id="149040"/>
    <lineage>
        <taxon>Eukaryota</taxon>
        <taxon>Fungi</taxon>
        <taxon>Dikarya</taxon>
        <taxon>Ascomycota</taxon>
        <taxon>Pezizomycotina</taxon>
        <taxon>Leotiomycetes</taxon>
        <taxon>Helotiales</taxon>
        <taxon>Mollisiaceae</taxon>
        <taxon>Mollisia</taxon>
    </lineage>
</organism>
<protein>
    <recommendedName>
        <fullName evidence="3">Pyoverdine biosynthesis</fullName>
    </recommendedName>
</protein>
<name>A0A194XBP7_MOLSC</name>
<dbReference type="InterPro" id="IPR007817">
    <property type="entry name" value="Isocyanide_synthase_DIT1"/>
</dbReference>
<sequence>MTSSPMIILGIIEKYGHNEEKSFSGGWLGRHKMEPRVRKAVDNNQHVPLVLPAFPWKSVNKVEKVLGALPDLGELLGLGRLNYLCGEIQEIYSPGAKVTVTSDGLVYNDLVGISDEEVYEYGAALRRMSEEQGYHNIDFFRIMNLLGITDQIVMTKEEYLSTCGQTREALVERFLDPTFIAAEAIEKDRDMNLTYCGYIKFLTKDLKHSPVTQGIVGGHAYRRAVKQIAQEMITRGSAFASAIESAFPDHVRLSIHRSSGRNKLSFPLVPQPNHFSMTPWHSAVAVTAKGEFRTGHMLSLAEMHDVVKNKDGRPFCFRDRSPLWEWEGVEFEFAYPKTLIVRAKKVEDGGVTPRLGEEEMKKLKQFGKGFSPVITSGFAV</sequence>
<accession>A0A194XBP7</accession>
<reference evidence="1 2" key="1">
    <citation type="submission" date="2015-10" db="EMBL/GenBank/DDBJ databases">
        <title>Full genome of DAOMC 229536 Phialocephala scopiformis, a fungal endophyte of spruce producing the potent anti-insectan compound rugulosin.</title>
        <authorList>
            <consortium name="DOE Joint Genome Institute"/>
            <person name="Walker A.K."/>
            <person name="Frasz S.L."/>
            <person name="Seifert K.A."/>
            <person name="Miller J.D."/>
            <person name="Mondo S.J."/>
            <person name="Labutti K."/>
            <person name="Lipzen A."/>
            <person name="Dockter R."/>
            <person name="Kennedy M."/>
            <person name="Grigoriev I.V."/>
            <person name="Spatafora J.W."/>
        </authorList>
    </citation>
    <scope>NUCLEOTIDE SEQUENCE [LARGE SCALE GENOMIC DNA]</scope>
    <source>
        <strain evidence="1 2">CBS 120377</strain>
    </source>
</reference>
<evidence type="ECO:0000313" key="1">
    <source>
        <dbReference type="EMBL" id="KUJ17584.1"/>
    </source>
</evidence>
<dbReference type="OrthoDB" id="429813at2759"/>
<dbReference type="Proteomes" id="UP000070700">
    <property type="component" value="Unassembled WGS sequence"/>
</dbReference>
<gene>
    <name evidence="1" type="ORF">LY89DRAFT_747245</name>
</gene>
<proteinExistence type="predicted"/>
<dbReference type="RefSeq" id="XP_018071939.1">
    <property type="nucleotide sequence ID" value="XM_018221114.1"/>
</dbReference>
<dbReference type="KEGG" id="psco:LY89DRAFT_747245"/>
<dbReference type="PANTHER" id="PTHR37285">
    <property type="entry name" value="SPORE WALL MATURATION PROTEIN DIT1"/>
    <property type="match status" value="1"/>
</dbReference>
<keyword evidence="2" id="KW-1185">Reference proteome</keyword>
<evidence type="ECO:0008006" key="3">
    <source>
        <dbReference type="Google" id="ProtNLM"/>
    </source>
</evidence>